<dbReference type="EMBL" id="FNQF01000014">
    <property type="protein sequence ID" value="SEA75522.1"/>
    <property type="molecule type" value="Genomic_DNA"/>
</dbReference>
<gene>
    <name evidence="2" type="ORF">SAMN05421540_11415</name>
</gene>
<dbReference type="RefSeq" id="WP_143521364.1">
    <property type="nucleotide sequence ID" value="NZ_FNQF01000014.1"/>
</dbReference>
<feature type="region of interest" description="Disordered" evidence="1">
    <location>
        <begin position="227"/>
        <end position="301"/>
    </location>
</feature>
<feature type="compositionally biased region" description="Acidic residues" evidence="1">
    <location>
        <begin position="279"/>
        <end position="296"/>
    </location>
</feature>
<evidence type="ECO:0000256" key="1">
    <source>
        <dbReference type="SAM" id="MobiDB-lite"/>
    </source>
</evidence>
<dbReference type="AlphaFoldDB" id="A0A1H4DTK2"/>
<organism evidence="2 3">
    <name type="scientific">Psychroflexus halocasei</name>
    <dbReference type="NCBI Taxonomy" id="908615"/>
    <lineage>
        <taxon>Bacteria</taxon>
        <taxon>Pseudomonadati</taxon>
        <taxon>Bacteroidota</taxon>
        <taxon>Flavobacteriia</taxon>
        <taxon>Flavobacteriales</taxon>
        <taxon>Flavobacteriaceae</taxon>
        <taxon>Psychroflexus</taxon>
    </lineage>
</organism>
<dbReference type="Proteomes" id="UP000198820">
    <property type="component" value="Unassembled WGS sequence"/>
</dbReference>
<name>A0A1H4DTK2_9FLAO</name>
<evidence type="ECO:0000313" key="2">
    <source>
        <dbReference type="EMBL" id="SEA75522.1"/>
    </source>
</evidence>
<accession>A0A1H4DTK2</accession>
<evidence type="ECO:0000313" key="3">
    <source>
        <dbReference type="Proteomes" id="UP000198820"/>
    </source>
</evidence>
<keyword evidence="3" id="KW-1185">Reference proteome</keyword>
<proteinExistence type="predicted"/>
<sequence>MKQKLLRNSFWKFHFTLFCSLLCLTSCQKDDGYVETEKTEKSIFLNQPTEKIVSWKTFQQNSKLINKINEVKSVTKESSISLQRGVYSEAYDFTIDTSYANYIEFENYHSFTFPVYRNYDSESIENLVLSLQDDGSYKAILMAYELSESDIEKIQTGEYVNLEHKISSSVINLNFMNISTDQQLDCELEDVQVYVKCSSGKHHQGNWASWGECTADQRPRMYITQQLDCNAGGGSSGGGSTGGGSTGGGSGDPFPGNTGGDGSGSGSGTGNDNTQDPNENPENENPENEEPEECLELTEGSGCANDITKPVLKVKTQFEKECEELQINSSDTTFKERMNNLKSATLGDTEKSFGIYNGNYVDSTYPNPSCGAVVEGDEQNAGNIPFHTSLKAIAHNHLKNATETRKHIGTFSPNDLIALSNLAIDIEANNSPVKKQEIATYLVCDEGNYSLKINDIYKLYNFALKYGTDNAFKDIIDEFYERNNIAHGEPKNDQNIGFLKLLKNFDIGANFYEADNNFENWEKLELNLSENDINKKSC</sequence>
<reference evidence="2 3" key="1">
    <citation type="submission" date="2016-10" db="EMBL/GenBank/DDBJ databases">
        <authorList>
            <person name="de Groot N.N."/>
        </authorList>
    </citation>
    <scope>NUCLEOTIDE SEQUENCE [LARGE SCALE GENOMIC DNA]</scope>
    <source>
        <strain evidence="2 3">DSM 23581</strain>
    </source>
</reference>
<feature type="compositionally biased region" description="Gly residues" evidence="1">
    <location>
        <begin position="231"/>
        <end position="269"/>
    </location>
</feature>
<dbReference type="STRING" id="908615.SAMN05421540_11415"/>
<protein>
    <submittedName>
        <fullName evidence="2">Uncharacterized protein</fullName>
    </submittedName>
</protein>